<dbReference type="GO" id="GO:0009190">
    <property type="term" value="P:cyclic nucleotide biosynthetic process"/>
    <property type="evidence" value="ECO:0007669"/>
    <property type="project" value="InterPro"/>
</dbReference>
<feature type="compositionally biased region" description="Polar residues" evidence="1">
    <location>
        <begin position="300"/>
        <end position="311"/>
    </location>
</feature>
<feature type="transmembrane region" description="Helical" evidence="2">
    <location>
        <begin position="213"/>
        <end position="229"/>
    </location>
</feature>
<dbReference type="Proteomes" id="UP000070578">
    <property type="component" value="Unassembled WGS sequence"/>
</dbReference>
<name>A0A139BS89_9PROT</name>
<dbReference type="InterPro" id="IPR001054">
    <property type="entry name" value="A/G_cyclase"/>
</dbReference>
<evidence type="ECO:0000256" key="1">
    <source>
        <dbReference type="SAM" id="MobiDB-lite"/>
    </source>
</evidence>
<dbReference type="CDD" id="cd07302">
    <property type="entry name" value="CHD"/>
    <property type="match status" value="1"/>
</dbReference>
<reference evidence="3 4" key="1">
    <citation type="submission" date="2016-02" db="EMBL/GenBank/DDBJ databases">
        <authorList>
            <person name="Wen L."/>
            <person name="He K."/>
            <person name="Yang H."/>
        </authorList>
    </citation>
    <scope>NUCLEOTIDE SEQUENCE [LARGE SCALE GENOMIC DNA]</scope>
    <source>
        <strain evidence="3">ShG14-8</strain>
    </source>
</reference>
<keyword evidence="2" id="KW-0472">Membrane</keyword>
<evidence type="ECO:0000313" key="3">
    <source>
        <dbReference type="EMBL" id="KXS31683.1"/>
    </source>
</evidence>
<dbReference type="GO" id="GO:0035556">
    <property type="term" value="P:intracellular signal transduction"/>
    <property type="evidence" value="ECO:0007669"/>
    <property type="project" value="InterPro"/>
</dbReference>
<dbReference type="InterPro" id="IPR029787">
    <property type="entry name" value="Nucleotide_cyclase"/>
</dbReference>
<comment type="caution">
    <text evidence="3">The sequence shown here is derived from an EMBL/GenBank/DDBJ whole genome shotgun (WGS) entry which is preliminary data.</text>
</comment>
<evidence type="ECO:0000256" key="2">
    <source>
        <dbReference type="SAM" id="Phobius"/>
    </source>
</evidence>
<dbReference type="Gene3D" id="3.30.70.1230">
    <property type="entry name" value="Nucleotide cyclase"/>
    <property type="match status" value="1"/>
</dbReference>
<evidence type="ECO:0000313" key="4">
    <source>
        <dbReference type="Proteomes" id="UP000070578"/>
    </source>
</evidence>
<dbReference type="AlphaFoldDB" id="A0A139BS89"/>
<dbReference type="GO" id="GO:0004016">
    <property type="term" value="F:adenylate cyclase activity"/>
    <property type="evidence" value="ECO:0007669"/>
    <property type="project" value="UniProtKB-ARBA"/>
</dbReference>
<organism evidence="3 4">
    <name type="scientific">Candidatus Gallionella acididurans</name>
    <dbReference type="NCBI Taxonomy" id="1796491"/>
    <lineage>
        <taxon>Bacteria</taxon>
        <taxon>Pseudomonadati</taxon>
        <taxon>Pseudomonadota</taxon>
        <taxon>Betaproteobacteria</taxon>
        <taxon>Nitrosomonadales</taxon>
        <taxon>Gallionellaceae</taxon>
        <taxon>Gallionella</taxon>
    </lineage>
</organism>
<accession>A0A139BS89</accession>
<dbReference type="SUPFAM" id="SSF55073">
    <property type="entry name" value="Nucleotide cyclase"/>
    <property type="match status" value="1"/>
</dbReference>
<protein>
    <submittedName>
        <fullName evidence="3">Adenylyl cyclase class-3/4/guanylyl cyclase</fullName>
    </submittedName>
</protein>
<dbReference type="EMBL" id="LSLI01000062">
    <property type="protein sequence ID" value="KXS31683.1"/>
    <property type="molecule type" value="Genomic_DNA"/>
</dbReference>
<feature type="region of interest" description="Disordered" evidence="1">
    <location>
        <begin position="300"/>
        <end position="339"/>
    </location>
</feature>
<gene>
    <name evidence="3" type="ORF">AWT59_2203</name>
</gene>
<keyword evidence="2" id="KW-1133">Transmembrane helix</keyword>
<keyword evidence="2" id="KW-0812">Transmembrane</keyword>
<reference evidence="3 4" key="2">
    <citation type="submission" date="2016-03" db="EMBL/GenBank/DDBJ databases">
        <title>New uncultured bacterium of the family Gallionellaceae from acid mine drainage: description and reconstruction of genome based on metagenomic analysis of microbial community.</title>
        <authorList>
            <person name="Kadnikov V."/>
            <person name="Ivasenko D."/>
            <person name="Beletsky A."/>
            <person name="Mardanov A."/>
            <person name="Danilova E."/>
            <person name="Pimenov N."/>
            <person name="Karnachuk O."/>
            <person name="Ravin N."/>
        </authorList>
    </citation>
    <scope>NUCLEOTIDE SEQUENCE [LARGE SCALE GENOMIC DNA]</scope>
    <source>
        <strain evidence="3">ShG14-8</strain>
    </source>
</reference>
<proteinExistence type="predicted"/>
<feature type="transmembrane region" description="Helical" evidence="2">
    <location>
        <begin position="241"/>
        <end position="261"/>
    </location>
</feature>
<sequence>MEERGNKTIMCSVFFLDIVEYSKKSVAGQISLKDRFNSYLSSAIRDVPMTDRIILDTGDGAAINFLGDVEDALKAALSLRESLLAEDPNVDPPLLVRMGINLGPVRLVRDINGQPNIVGDGINVAQRVMGFADAAQILVSRSYYDAVSRLSPQYAGMFHYQGSRTDKHVREHEVYAIGYPGDITSHRGAIKPAIRDQAEISLRTMLMSRSKMVWQYIATRFGALLRFSISRYQQADVKMRSMYIGVFVIALLLFITLLVNLTKHNAITVAENAEKRDVNDIQQGSTVSTATAGLAGSDVQAQSAGGAQTKSKQGKRKTAGDKGGTTQYQEARQHTKSQGMVEKNVAVSASSDGYGTHVQVSCKAGTEVFVDGERKGRIGQKSLTVNIQPGTHTVIVSNPNGGIFTQKIELISGKTVHIRPNFCD</sequence>